<dbReference type="PANTHER" id="PTHR46306:SF1">
    <property type="entry name" value="BTB_POZ DOMAIN-CONTAINING PROTEIN 9"/>
    <property type="match status" value="1"/>
</dbReference>
<dbReference type="Pfam" id="PF07534">
    <property type="entry name" value="TLD"/>
    <property type="match status" value="1"/>
</dbReference>
<dbReference type="PROSITE" id="PS51886">
    <property type="entry name" value="TLDC"/>
    <property type="match status" value="1"/>
</dbReference>
<comment type="caution">
    <text evidence="3">The sequence shown here is derived from an EMBL/GenBank/DDBJ whole genome shotgun (WGS) entry which is preliminary data.</text>
</comment>
<name>A0A015KE40_RHIIW</name>
<gene>
    <name evidence="3" type="ORF">RirG_203270</name>
</gene>
<reference evidence="3 4" key="1">
    <citation type="submission" date="2014-02" db="EMBL/GenBank/DDBJ databases">
        <title>Single nucleus genome sequencing reveals high similarity among nuclei of an endomycorrhizal fungus.</title>
        <authorList>
            <person name="Lin K."/>
            <person name="Geurts R."/>
            <person name="Zhang Z."/>
            <person name="Limpens E."/>
            <person name="Saunders D.G."/>
            <person name="Mu D."/>
            <person name="Pang E."/>
            <person name="Cao H."/>
            <person name="Cha H."/>
            <person name="Lin T."/>
            <person name="Zhou Q."/>
            <person name="Shang Y."/>
            <person name="Li Y."/>
            <person name="Ivanov S."/>
            <person name="Sharma T."/>
            <person name="Velzen R.V."/>
            <person name="Ruijter N.D."/>
            <person name="Aanen D.K."/>
            <person name="Win J."/>
            <person name="Kamoun S."/>
            <person name="Bisseling T."/>
            <person name="Huang S."/>
        </authorList>
    </citation>
    <scope>NUCLEOTIDE SEQUENCE [LARGE SCALE GENOMIC DNA]</scope>
    <source>
        <strain evidence="4">DAOM197198w</strain>
    </source>
</reference>
<evidence type="ECO:0008006" key="5">
    <source>
        <dbReference type="Google" id="ProtNLM"/>
    </source>
</evidence>
<dbReference type="HOGENOM" id="CLU_021542_0_0_1"/>
<keyword evidence="4" id="KW-1185">Reference proteome</keyword>
<dbReference type="PROSITE" id="PS50097">
    <property type="entry name" value="BTB"/>
    <property type="match status" value="1"/>
</dbReference>
<evidence type="ECO:0000259" key="2">
    <source>
        <dbReference type="PROSITE" id="PS51886"/>
    </source>
</evidence>
<feature type="domain" description="BTB" evidence="1">
    <location>
        <begin position="23"/>
        <end position="97"/>
    </location>
</feature>
<evidence type="ECO:0000313" key="4">
    <source>
        <dbReference type="Proteomes" id="UP000022910"/>
    </source>
</evidence>
<dbReference type="Pfam" id="PF00651">
    <property type="entry name" value="BTB"/>
    <property type="match status" value="1"/>
</dbReference>
<dbReference type="SMART" id="SM00584">
    <property type="entry name" value="TLDc"/>
    <property type="match status" value="1"/>
</dbReference>
<dbReference type="SUPFAM" id="SSF54695">
    <property type="entry name" value="POZ domain"/>
    <property type="match status" value="1"/>
</dbReference>
<dbReference type="AlphaFoldDB" id="A0A015KE40"/>
<dbReference type="GO" id="GO:0005737">
    <property type="term" value="C:cytoplasm"/>
    <property type="evidence" value="ECO:0007669"/>
    <property type="project" value="TreeGrafter"/>
</dbReference>
<dbReference type="InterPro" id="IPR052407">
    <property type="entry name" value="BTB_POZ_domain_cont_9"/>
</dbReference>
<dbReference type="InterPro" id="IPR011333">
    <property type="entry name" value="SKP1/BTB/POZ_sf"/>
</dbReference>
<dbReference type="Gene3D" id="3.30.710.10">
    <property type="entry name" value="Potassium Channel Kv1.1, Chain A"/>
    <property type="match status" value="1"/>
</dbReference>
<dbReference type="InterPro" id="IPR000210">
    <property type="entry name" value="BTB/POZ_dom"/>
</dbReference>
<dbReference type="InterPro" id="IPR006571">
    <property type="entry name" value="TLDc_dom"/>
</dbReference>
<dbReference type="Proteomes" id="UP000022910">
    <property type="component" value="Unassembled WGS sequence"/>
</dbReference>
<dbReference type="Gene3D" id="1.25.40.420">
    <property type="match status" value="1"/>
</dbReference>
<feature type="domain" description="TLDc" evidence="2">
    <location>
        <begin position="274"/>
        <end position="451"/>
    </location>
</feature>
<evidence type="ECO:0000313" key="3">
    <source>
        <dbReference type="EMBL" id="EXX57856.1"/>
    </source>
</evidence>
<dbReference type="EMBL" id="JEMT01027215">
    <property type="protein sequence ID" value="EXX57856.1"/>
    <property type="molecule type" value="Genomic_DNA"/>
</dbReference>
<sequence length="453" mass="53136">MSTQFLSKLSQNYIELLEDDEYYDITIEVGEDPNVKILRAHMSILCYRSPYLRRILASNKNRSKENILAHIKLSNISPEVFQIILKYIYGGILSLTDDTLENFKILLTADELLLQEVVDYLQKYFLEKLQQFCTNFMANSPEKIFKSLDFTSLPEKSLFQLIKRDDLQMKEIEVWEHVLKWGLAQNPTLLPDPNTWSDDDFKTMENTLQHCLPLVRFFSLSSKEFLQKVRPYKKLLKGQLYEDLLNSHLDPDSESINNISLPRNIKNDEIIDSKIVNNLSIISTISRRIDKIVINNKFDHLRELYLPYKFQLLLRGSRDGFSPKKFHEICDGLHNTVTFIKVSGTEEILGGYNPIKWESTGWGKTKDSFIFSFKNNFIKDAIFSNVVNTDYALRFYVQCGPNFGKDIILCSKNDETANYDHCYYQRCFYEKMIRDISSNFSIKDYEVFQIKVR</sequence>
<accession>A0A015KE40</accession>
<evidence type="ECO:0000259" key="1">
    <source>
        <dbReference type="PROSITE" id="PS50097"/>
    </source>
</evidence>
<dbReference type="PANTHER" id="PTHR46306">
    <property type="entry name" value="BTB/POZ DOMAIN-CONTAINING PROTEIN 9"/>
    <property type="match status" value="1"/>
</dbReference>
<dbReference type="SMART" id="SM00875">
    <property type="entry name" value="BACK"/>
    <property type="match status" value="1"/>
</dbReference>
<proteinExistence type="predicted"/>
<organism evidence="3 4">
    <name type="scientific">Rhizophagus irregularis (strain DAOM 197198w)</name>
    <name type="common">Glomus intraradices</name>
    <dbReference type="NCBI Taxonomy" id="1432141"/>
    <lineage>
        <taxon>Eukaryota</taxon>
        <taxon>Fungi</taxon>
        <taxon>Fungi incertae sedis</taxon>
        <taxon>Mucoromycota</taxon>
        <taxon>Glomeromycotina</taxon>
        <taxon>Glomeromycetes</taxon>
        <taxon>Glomerales</taxon>
        <taxon>Glomeraceae</taxon>
        <taxon>Rhizophagus</taxon>
    </lineage>
</organism>
<dbReference type="SMART" id="SM00225">
    <property type="entry name" value="BTB"/>
    <property type="match status" value="1"/>
</dbReference>
<protein>
    <recommendedName>
        <fullName evidence="5">Kelch-like protein 17</fullName>
    </recommendedName>
</protein>
<dbReference type="InterPro" id="IPR011705">
    <property type="entry name" value="BACK"/>
</dbReference>
<dbReference type="CDD" id="cd18186">
    <property type="entry name" value="BTB_POZ_ZBTB_KLHL-like"/>
    <property type="match status" value="1"/>
</dbReference>